<dbReference type="Gene3D" id="3.40.50.2300">
    <property type="match status" value="1"/>
</dbReference>
<organism evidence="3 4">
    <name type="scientific">Didymella exigua CBS 183.55</name>
    <dbReference type="NCBI Taxonomy" id="1150837"/>
    <lineage>
        <taxon>Eukaryota</taxon>
        <taxon>Fungi</taxon>
        <taxon>Dikarya</taxon>
        <taxon>Ascomycota</taxon>
        <taxon>Pezizomycotina</taxon>
        <taxon>Dothideomycetes</taxon>
        <taxon>Pleosporomycetidae</taxon>
        <taxon>Pleosporales</taxon>
        <taxon>Pleosporineae</taxon>
        <taxon>Didymellaceae</taxon>
        <taxon>Didymella</taxon>
    </lineage>
</organism>
<keyword evidence="4" id="KW-1185">Reference proteome</keyword>
<dbReference type="RefSeq" id="XP_033446899.1">
    <property type="nucleotide sequence ID" value="XM_033593221.1"/>
</dbReference>
<dbReference type="PROSITE" id="PS50110">
    <property type="entry name" value="RESPONSE_REGULATORY"/>
    <property type="match status" value="1"/>
</dbReference>
<dbReference type="EMBL" id="ML978976">
    <property type="protein sequence ID" value="KAF1926647.1"/>
    <property type="molecule type" value="Genomic_DNA"/>
</dbReference>
<dbReference type="GeneID" id="54350889"/>
<keyword evidence="1" id="KW-0597">Phosphoprotein</keyword>
<evidence type="ECO:0000313" key="3">
    <source>
        <dbReference type="EMBL" id="KAF1926647.1"/>
    </source>
</evidence>
<dbReference type="InterPro" id="IPR001789">
    <property type="entry name" value="Sig_transdc_resp-reg_receiver"/>
</dbReference>
<reference evidence="3" key="1">
    <citation type="journal article" date="2020" name="Stud. Mycol.">
        <title>101 Dothideomycetes genomes: a test case for predicting lifestyles and emergence of pathogens.</title>
        <authorList>
            <person name="Haridas S."/>
            <person name="Albert R."/>
            <person name="Binder M."/>
            <person name="Bloem J."/>
            <person name="Labutti K."/>
            <person name="Salamov A."/>
            <person name="Andreopoulos B."/>
            <person name="Baker S."/>
            <person name="Barry K."/>
            <person name="Bills G."/>
            <person name="Bluhm B."/>
            <person name="Cannon C."/>
            <person name="Castanera R."/>
            <person name="Culley D."/>
            <person name="Daum C."/>
            <person name="Ezra D."/>
            <person name="Gonzalez J."/>
            <person name="Henrissat B."/>
            <person name="Kuo A."/>
            <person name="Liang C."/>
            <person name="Lipzen A."/>
            <person name="Lutzoni F."/>
            <person name="Magnuson J."/>
            <person name="Mondo S."/>
            <person name="Nolan M."/>
            <person name="Ohm R."/>
            <person name="Pangilinan J."/>
            <person name="Park H.-J."/>
            <person name="Ramirez L."/>
            <person name="Alfaro M."/>
            <person name="Sun H."/>
            <person name="Tritt A."/>
            <person name="Yoshinaga Y."/>
            <person name="Zwiers L.-H."/>
            <person name="Turgeon B."/>
            <person name="Goodwin S."/>
            <person name="Spatafora J."/>
            <person name="Crous P."/>
            <person name="Grigoriev I."/>
        </authorList>
    </citation>
    <scope>NUCLEOTIDE SEQUENCE</scope>
    <source>
        <strain evidence="3">CBS 183.55</strain>
    </source>
</reference>
<dbReference type="Proteomes" id="UP000800082">
    <property type="component" value="Unassembled WGS sequence"/>
</dbReference>
<dbReference type="InterPro" id="IPR011006">
    <property type="entry name" value="CheY-like_superfamily"/>
</dbReference>
<dbReference type="GO" id="GO:0000160">
    <property type="term" value="P:phosphorelay signal transduction system"/>
    <property type="evidence" value="ECO:0007669"/>
    <property type="project" value="InterPro"/>
</dbReference>
<name>A0A6A5RM80_9PLEO</name>
<dbReference type="SUPFAM" id="SSF52172">
    <property type="entry name" value="CheY-like"/>
    <property type="match status" value="1"/>
</dbReference>
<evidence type="ECO:0000313" key="4">
    <source>
        <dbReference type="Proteomes" id="UP000800082"/>
    </source>
</evidence>
<evidence type="ECO:0000256" key="1">
    <source>
        <dbReference type="PROSITE-ProRule" id="PRU00169"/>
    </source>
</evidence>
<dbReference type="OrthoDB" id="3796263at2759"/>
<sequence>MALSHETDYRLPAIEGVETASPRKRWPADIRCPLPDHVLRSWRLLVDHNFINLKIMQATLRRIGCGSDTVSTPEEAILTYQNDPMKYNVVIMDPMRHHSVTGVDAFRQIREFESANGVPPCFLIASDGARSILMNLNGLRQKVLDSGVDCVLPWYQHMLPLYDALAGLEERPAWDRSRVVTRDSIAENTMGLGTAKSGQGIEESDRAVS</sequence>
<protein>
    <recommendedName>
        <fullName evidence="2">Response regulatory domain-containing protein</fullName>
    </recommendedName>
</protein>
<gene>
    <name evidence="3" type="ORF">M421DRAFT_422611</name>
</gene>
<evidence type="ECO:0000259" key="2">
    <source>
        <dbReference type="PROSITE" id="PS50110"/>
    </source>
</evidence>
<feature type="modified residue" description="4-aspartylphosphate" evidence="1">
    <location>
        <position position="93"/>
    </location>
</feature>
<dbReference type="AlphaFoldDB" id="A0A6A5RM80"/>
<accession>A0A6A5RM80</accession>
<feature type="domain" description="Response regulatory" evidence="2">
    <location>
        <begin position="42"/>
        <end position="169"/>
    </location>
</feature>
<proteinExistence type="predicted"/>